<dbReference type="GO" id="GO:0036316">
    <property type="term" value="P:SREBP-SCAP complex retention in endoplasmic reticulum"/>
    <property type="evidence" value="ECO:0007669"/>
    <property type="project" value="TreeGrafter"/>
</dbReference>
<evidence type="ECO:0000313" key="9">
    <source>
        <dbReference type="EMBL" id="CAB3987369.1"/>
    </source>
</evidence>
<sequence>MANSFPLVLDRVCRPTTLNFCIRALCLFIVGISISCVLNVMLILPELRRKVVYERDLLERLYATMWWFAPSCGLASSLIGLIYPCMDSRLGEPHHLRTEWSSVVRCSAVFIGIIHAVVKLRFESDIHLFITVAAFSILLWWYFDRSKNGFGLALFVAIFATTSVWFLGSHSVYSLFFSEKMALVNQLWVPCLFFSGGITVGKIGRQLALLEYAPAKKQHAD</sequence>
<comment type="subcellular location">
    <subcellularLocation>
        <location evidence="1">Endoplasmic reticulum membrane</location>
        <topology evidence="1">Multi-pass membrane protein</topology>
    </subcellularLocation>
</comment>
<dbReference type="GO" id="GO:0032933">
    <property type="term" value="P:SREBP signaling pathway"/>
    <property type="evidence" value="ECO:0007669"/>
    <property type="project" value="TreeGrafter"/>
</dbReference>
<accession>A0A6S7GDH7</accession>
<comment type="similarity">
    <text evidence="2">Belongs to the INSIG family.</text>
</comment>
<reference evidence="9" key="1">
    <citation type="submission" date="2020-04" db="EMBL/GenBank/DDBJ databases">
        <authorList>
            <person name="Alioto T."/>
            <person name="Alioto T."/>
            <person name="Gomez Garrido J."/>
        </authorList>
    </citation>
    <scope>NUCLEOTIDE SEQUENCE</scope>
    <source>
        <strain evidence="9">A484AB</strain>
    </source>
</reference>
<keyword evidence="4" id="KW-0812">Transmembrane</keyword>
<evidence type="ECO:0000256" key="3">
    <source>
        <dbReference type="ARBA" id="ARBA00022548"/>
    </source>
</evidence>
<evidence type="ECO:0000256" key="4">
    <source>
        <dbReference type="ARBA" id="ARBA00022692"/>
    </source>
</evidence>
<organism evidence="9 10">
    <name type="scientific">Paramuricea clavata</name>
    <name type="common">Red gorgonian</name>
    <name type="synonym">Violescent sea-whip</name>
    <dbReference type="NCBI Taxonomy" id="317549"/>
    <lineage>
        <taxon>Eukaryota</taxon>
        <taxon>Metazoa</taxon>
        <taxon>Cnidaria</taxon>
        <taxon>Anthozoa</taxon>
        <taxon>Octocorallia</taxon>
        <taxon>Malacalcyonacea</taxon>
        <taxon>Plexauridae</taxon>
        <taxon>Paramuricea</taxon>
    </lineage>
</organism>
<evidence type="ECO:0000256" key="8">
    <source>
        <dbReference type="ARBA" id="ARBA00023166"/>
    </source>
</evidence>
<dbReference type="GO" id="GO:0032937">
    <property type="term" value="C:SREBP-SCAP-Insig complex"/>
    <property type="evidence" value="ECO:0007669"/>
    <property type="project" value="TreeGrafter"/>
</dbReference>
<dbReference type="Proteomes" id="UP001152795">
    <property type="component" value="Unassembled WGS sequence"/>
</dbReference>
<dbReference type="OrthoDB" id="205546at2759"/>
<evidence type="ECO:0000256" key="6">
    <source>
        <dbReference type="ARBA" id="ARBA00022989"/>
    </source>
</evidence>
<dbReference type="Pfam" id="PF07281">
    <property type="entry name" value="INSIG"/>
    <property type="match status" value="1"/>
</dbReference>
<keyword evidence="5" id="KW-0256">Endoplasmic reticulum</keyword>
<keyword evidence="3" id="KW-0153">Cholesterol metabolism</keyword>
<gene>
    <name evidence="9" type="ORF">PACLA_8A016880</name>
</gene>
<keyword evidence="7" id="KW-0472">Membrane</keyword>
<dbReference type="PANTHER" id="PTHR15301">
    <property type="entry name" value="INSULIN-INDUCED GENE 1"/>
    <property type="match status" value="1"/>
</dbReference>
<dbReference type="GO" id="GO:0032869">
    <property type="term" value="P:cellular response to insulin stimulus"/>
    <property type="evidence" value="ECO:0007669"/>
    <property type="project" value="TreeGrafter"/>
</dbReference>
<keyword evidence="10" id="KW-1185">Reference proteome</keyword>
<name>A0A6S7GDH7_PARCT</name>
<evidence type="ECO:0000256" key="1">
    <source>
        <dbReference type="ARBA" id="ARBA00004477"/>
    </source>
</evidence>
<comment type="caution">
    <text evidence="9">The sequence shown here is derived from an EMBL/GenBank/DDBJ whole genome shotgun (WGS) entry which is preliminary data.</text>
</comment>
<dbReference type="InterPro" id="IPR025929">
    <property type="entry name" value="INSIG_fam"/>
</dbReference>
<evidence type="ECO:0000256" key="7">
    <source>
        <dbReference type="ARBA" id="ARBA00023136"/>
    </source>
</evidence>
<dbReference type="AlphaFoldDB" id="A0A6S7GDH7"/>
<keyword evidence="8" id="KW-0753">Steroid metabolism</keyword>
<protein>
    <submittedName>
        <fullName evidence="9">Insulin-induced gene 2 -like</fullName>
    </submittedName>
</protein>
<dbReference type="GO" id="GO:0006695">
    <property type="term" value="P:cholesterol biosynthetic process"/>
    <property type="evidence" value="ECO:0007669"/>
    <property type="project" value="TreeGrafter"/>
</dbReference>
<dbReference type="EMBL" id="CACRXK020001163">
    <property type="protein sequence ID" value="CAB3987369.1"/>
    <property type="molecule type" value="Genomic_DNA"/>
</dbReference>
<proteinExistence type="inferred from homology"/>
<evidence type="ECO:0000256" key="2">
    <source>
        <dbReference type="ARBA" id="ARBA00007475"/>
    </source>
</evidence>
<keyword evidence="8" id="KW-0443">Lipid metabolism</keyword>
<evidence type="ECO:0000313" key="10">
    <source>
        <dbReference type="Proteomes" id="UP001152795"/>
    </source>
</evidence>
<keyword evidence="8" id="KW-1207">Sterol metabolism</keyword>
<keyword evidence="6" id="KW-1133">Transmembrane helix</keyword>
<evidence type="ECO:0000256" key="5">
    <source>
        <dbReference type="ARBA" id="ARBA00022824"/>
    </source>
</evidence>
<dbReference type="PANTHER" id="PTHR15301:SF3">
    <property type="entry name" value="PROTEIN NSG1-RELATED"/>
    <property type="match status" value="1"/>
</dbReference>